<protein>
    <submittedName>
        <fullName evidence="1">Serine hydroxymethyltransferase</fullName>
    </submittedName>
</protein>
<evidence type="ECO:0000313" key="1">
    <source>
        <dbReference type="EMBL" id="SPB16652.1"/>
    </source>
</evidence>
<dbReference type="GO" id="GO:0032259">
    <property type="term" value="P:methylation"/>
    <property type="evidence" value="ECO:0007669"/>
    <property type="project" value="UniProtKB-KW"/>
</dbReference>
<dbReference type="EMBL" id="OGTP01000014">
    <property type="protein sequence ID" value="SPB16652.1"/>
    <property type="molecule type" value="Genomic_DNA"/>
</dbReference>
<keyword evidence="1" id="KW-0808">Transferase</keyword>
<dbReference type="SUPFAM" id="SSF53383">
    <property type="entry name" value="PLP-dependent transferases"/>
    <property type="match status" value="1"/>
</dbReference>
<name>A0A2U3I8Y2_9BURK</name>
<dbReference type="GO" id="GO:0008168">
    <property type="term" value="F:methyltransferase activity"/>
    <property type="evidence" value="ECO:0007669"/>
    <property type="project" value="UniProtKB-KW"/>
</dbReference>
<proteinExistence type="predicted"/>
<sequence>MTTRGFGVKEAEIVGNLIADVLESPEDAGNLERVRAQVAELTKRFPVYG</sequence>
<gene>
    <name evidence="1" type="ORF">NOV72_03851</name>
</gene>
<dbReference type="AlphaFoldDB" id="A0A2U3I8Y2"/>
<dbReference type="Gene3D" id="3.90.1150.10">
    <property type="entry name" value="Aspartate Aminotransferase, domain 1"/>
    <property type="match status" value="1"/>
</dbReference>
<dbReference type="InterPro" id="IPR015422">
    <property type="entry name" value="PyrdxlP-dep_Trfase_small"/>
</dbReference>
<keyword evidence="2" id="KW-1185">Reference proteome</keyword>
<dbReference type="Proteomes" id="UP000238169">
    <property type="component" value="Unassembled WGS sequence"/>
</dbReference>
<evidence type="ECO:0000313" key="2">
    <source>
        <dbReference type="Proteomes" id="UP000238169"/>
    </source>
</evidence>
<reference evidence="2" key="1">
    <citation type="submission" date="2018-01" db="EMBL/GenBank/DDBJ databases">
        <authorList>
            <person name="Peeters C."/>
        </authorList>
    </citation>
    <scope>NUCLEOTIDE SEQUENCE [LARGE SCALE GENOMIC DNA]</scope>
</reference>
<dbReference type="InterPro" id="IPR015424">
    <property type="entry name" value="PyrdxlP-dep_Trfase"/>
</dbReference>
<accession>A0A2U3I8Y2</accession>
<keyword evidence="1" id="KW-0489">Methyltransferase</keyword>
<organism evidence="1 2">
    <name type="scientific">Caballeronia novacaledonica</name>
    <dbReference type="NCBI Taxonomy" id="1544861"/>
    <lineage>
        <taxon>Bacteria</taxon>
        <taxon>Pseudomonadati</taxon>
        <taxon>Pseudomonadota</taxon>
        <taxon>Betaproteobacteria</taxon>
        <taxon>Burkholderiales</taxon>
        <taxon>Burkholderiaceae</taxon>
        <taxon>Caballeronia</taxon>
    </lineage>
</organism>